<feature type="domain" description="EamA" evidence="7">
    <location>
        <begin position="3"/>
        <end position="131"/>
    </location>
</feature>
<evidence type="ECO:0000256" key="2">
    <source>
        <dbReference type="ARBA" id="ARBA00007362"/>
    </source>
</evidence>
<dbReference type="GO" id="GO:0016020">
    <property type="term" value="C:membrane"/>
    <property type="evidence" value="ECO:0007669"/>
    <property type="project" value="UniProtKB-SubCell"/>
</dbReference>
<dbReference type="AlphaFoldDB" id="A0A919S973"/>
<dbReference type="InterPro" id="IPR037185">
    <property type="entry name" value="EmrE-like"/>
</dbReference>
<evidence type="ECO:0000256" key="3">
    <source>
        <dbReference type="ARBA" id="ARBA00022692"/>
    </source>
</evidence>
<feature type="transmembrane region" description="Helical" evidence="6">
    <location>
        <begin position="142"/>
        <end position="160"/>
    </location>
</feature>
<protein>
    <recommendedName>
        <fullName evidence="7">EamA domain-containing protein</fullName>
    </recommendedName>
</protein>
<keyword evidence="5 6" id="KW-0472">Membrane</keyword>
<feature type="domain" description="EamA" evidence="7">
    <location>
        <begin position="145"/>
        <end position="240"/>
    </location>
</feature>
<organism evidence="8 9">
    <name type="scientific">Actinoplanes auranticolor</name>
    <dbReference type="NCBI Taxonomy" id="47988"/>
    <lineage>
        <taxon>Bacteria</taxon>
        <taxon>Bacillati</taxon>
        <taxon>Actinomycetota</taxon>
        <taxon>Actinomycetes</taxon>
        <taxon>Micromonosporales</taxon>
        <taxon>Micromonosporaceae</taxon>
        <taxon>Actinoplanes</taxon>
    </lineage>
</organism>
<feature type="transmembrane region" description="Helical" evidence="6">
    <location>
        <begin position="117"/>
        <end position="136"/>
    </location>
</feature>
<keyword evidence="9" id="KW-1185">Reference proteome</keyword>
<dbReference type="InterPro" id="IPR050638">
    <property type="entry name" value="AA-Vitamin_Transporters"/>
</dbReference>
<evidence type="ECO:0000256" key="5">
    <source>
        <dbReference type="ARBA" id="ARBA00023136"/>
    </source>
</evidence>
<gene>
    <name evidence="8" type="ORF">Aau02nite_25760</name>
</gene>
<evidence type="ECO:0000256" key="6">
    <source>
        <dbReference type="SAM" id="Phobius"/>
    </source>
</evidence>
<dbReference type="PANTHER" id="PTHR32322">
    <property type="entry name" value="INNER MEMBRANE TRANSPORTER"/>
    <property type="match status" value="1"/>
</dbReference>
<evidence type="ECO:0000256" key="4">
    <source>
        <dbReference type="ARBA" id="ARBA00022989"/>
    </source>
</evidence>
<reference evidence="8" key="1">
    <citation type="submission" date="2021-03" db="EMBL/GenBank/DDBJ databases">
        <title>Whole genome shotgun sequence of Actinoplanes auranticolor NBRC 12245.</title>
        <authorList>
            <person name="Komaki H."/>
            <person name="Tamura T."/>
        </authorList>
    </citation>
    <scope>NUCLEOTIDE SEQUENCE</scope>
    <source>
        <strain evidence="8">NBRC 12245</strain>
    </source>
</reference>
<name>A0A919S973_9ACTN</name>
<dbReference type="Pfam" id="PF00892">
    <property type="entry name" value="EamA"/>
    <property type="match status" value="2"/>
</dbReference>
<comment type="subcellular location">
    <subcellularLocation>
        <location evidence="1">Membrane</location>
        <topology evidence="1">Multi-pass membrane protein</topology>
    </subcellularLocation>
</comment>
<evidence type="ECO:0000259" key="7">
    <source>
        <dbReference type="Pfam" id="PF00892"/>
    </source>
</evidence>
<dbReference type="InterPro" id="IPR000620">
    <property type="entry name" value="EamA_dom"/>
</dbReference>
<keyword evidence="4 6" id="KW-1133">Transmembrane helix</keyword>
<evidence type="ECO:0000313" key="8">
    <source>
        <dbReference type="EMBL" id="GIM67067.1"/>
    </source>
</evidence>
<comment type="caution">
    <text evidence="8">The sequence shown here is derived from an EMBL/GenBank/DDBJ whole genome shotgun (WGS) entry which is preliminary data.</text>
</comment>
<feature type="transmembrane region" description="Helical" evidence="6">
    <location>
        <begin position="172"/>
        <end position="193"/>
    </location>
</feature>
<dbReference type="Proteomes" id="UP000681340">
    <property type="component" value="Unassembled WGS sequence"/>
</dbReference>
<feature type="transmembrane region" description="Helical" evidence="6">
    <location>
        <begin position="87"/>
        <end position="105"/>
    </location>
</feature>
<dbReference type="SUPFAM" id="SSF103481">
    <property type="entry name" value="Multidrug resistance efflux transporter EmrE"/>
    <property type="match status" value="1"/>
</dbReference>
<sequence length="241" mass="25246">MYVVWGSTYLALKVAVEHLPPLTLSAVRFLVAGLLLYAWCAWRRRRRPERGWHRPTRAHWRTGLVLGLLLPAAGTGGATWAEQEISSGTAALLLATIPLWIVLGTRIVDRERISAPVAVGLVAGIAGVGVLVNPFSGAAPDPLAAAVALGGAMCWGLGSVYGRHAPHPEQPLLASAVEMICAGAALAVLGGLGGEFGRIDLSAEVTVSLVAVGYLIVFGSLLAYSAYEWLLRNAPARIAGT</sequence>
<evidence type="ECO:0000256" key="1">
    <source>
        <dbReference type="ARBA" id="ARBA00004141"/>
    </source>
</evidence>
<proteinExistence type="inferred from homology"/>
<feature type="transmembrane region" description="Helical" evidence="6">
    <location>
        <begin position="22"/>
        <end position="42"/>
    </location>
</feature>
<feature type="transmembrane region" description="Helical" evidence="6">
    <location>
        <begin position="205"/>
        <end position="227"/>
    </location>
</feature>
<comment type="similarity">
    <text evidence="2">Belongs to the EamA transporter family.</text>
</comment>
<feature type="transmembrane region" description="Helical" evidence="6">
    <location>
        <begin position="63"/>
        <end position="81"/>
    </location>
</feature>
<accession>A0A919S973</accession>
<dbReference type="EMBL" id="BOQL01000021">
    <property type="protein sequence ID" value="GIM67067.1"/>
    <property type="molecule type" value="Genomic_DNA"/>
</dbReference>
<keyword evidence="3 6" id="KW-0812">Transmembrane</keyword>
<evidence type="ECO:0000313" key="9">
    <source>
        <dbReference type="Proteomes" id="UP000681340"/>
    </source>
</evidence>
<dbReference type="PANTHER" id="PTHR32322:SF2">
    <property type="entry name" value="EAMA DOMAIN-CONTAINING PROTEIN"/>
    <property type="match status" value="1"/>
</dbReference>